<gene>
    <name evidence="1" type="ORF">MEG1DRAFT_01621</name>
</gene>
<proteinExistence type="predicted"/>
<dbReference type="AlphaFoldDB" id="A0A081RYE5"/>
<reference evidence="1 2" key="1">
    <citation type="submission" date="2014-03" db="EMBL/GenBank/DDBJ databases">
        <title>Draft Genome of Photorhabdus temperata Meg1.</title>
        <authorList>
            <person name="Hurst S.G.IV."/>
            <person name="Morris K."/>
            <person name="Thomas K."/>
            <person name="Tisa L.S."/>
        </authorList>
    </citation>
    <scope>NUCLEOTIDE SEQUENCE [LARGE SCALE GENOMIC DNA]</scope>
    <source>
        <strain evidence="1 2">Meg1</strain>
    </source>
</reference>
<name>A0A081RYE5_PHOTE</name>
<protein>
    <submittedName>
        <fullName evidence="1">Uncharacterized protein</fullName>
    </submittedName>
</protein>
<evidence type="ECO:0000313" key="1">
    <source>
        <dbReference type="EMBL" id="KER03698.1"/>
    </source>
</evidence>
<dbReference type="Proteomes" id="UP000028002">
    <property type="component" value="Unassembled WGS sequence"/>
</dbReference>
<organism evidence="1 2">
    <name type="scientific">Photorhabdus temperata subsp. temperata Meg1</name>
    <dbReference type="NCBI Taxonomy" id="1393735"/>
    <lineage>
        <taxon>Bacteria</taxon>
        <taxon>Pseudomonadati</taxon>
        <taxon>Pseudomonadota</taxon>
        <taxon>Gammaproteobacteria</taxon>
        <taxon>Enterobacterales</taxon>
        <taxon>Morganellaceae</taxon>
        <taxon>Photorhabdus</taxon>
    </lineage>
</organism>
<sequence length="86" mass="9194">MEFVSGLKAQVTNLSFSSNSGGEGGIDSLALALRAAFGGPKRRCRFVEPESRVLVPPCIGEYISKKAQAFNLSFSSNLAVREGLTR</sequence>
<accession>A0A081RYE5</accession>
<evidence type="ECO:0000313" key="2">
    <source>
        <dbReference type="Proteomes" id="UP000028002"/>
    </source>
</evidence>
<dbReference type="EMBL" id="JGVH01000024">
    <property type="protein sequence ID" value="KER03698.1"/>
    <property type="molecule type" value="Genomic_DNA"/>
</dbReference>
<dbReference type="PATRIC" id="fig|1393735.3.peg.1663"/>
<comment type="caution">
    <text evidence="1">The sequence shown here is derived from an EMBL/GenBank/DDBJ whole genome shotgun (WGS) entry which is preliminary data.</text>
</comment>